<reference evidence="10 11" key="1">
    <citation type="submission" date="2015-06" db="EMBL/GenBank/DDBJ databases">
        <title>Draft genome sequence of the purine-degrading Clostridium cylindrosporum HC-1 (DSM 605).</title>
        <authorList>
            <person name="Poehlein A."/>
            <person name="Schiel-Bengelsdorf B."/>
            <person name="Bengelsdorf F."/>
            <person name="Daniel R."/>
            <person name="Duerre P."/>
        </authorList>
    </citation>
    <scope>NUCLEOTIDE SEQUENCE [LARGE SCALE GENOMIC DNA]</scope>
    <source>
        <strain evidence="10 11">DSM 605</strain>
    </source>
</reference>
<dbReference type="Gene3D" id="1.10.1760.20">
    <property type="match status" value="1"/>
</dbReference>
<evidence type="ECO:0000256" key="8">
    <source>
        <dbReference type="PIRNR" id="PIRNR037778"/>
    </source>
</evidence>
<accession>A0A0J8DGK7</accession>
<dbReference type="AlphaFoldDB" id="A0A0J8DGK7"/>
<evidence type="ECO:0000256" key="4">
    <source>
        <dbReference type="ARBA" id="ARBA00022475"/>
    </source>
</evidence>
<proteinExistence type="inferred from homology"/>
<evidence type="ECO:0000313" key="10">
    <source>
        <dbReference type="EMBL" id="KMT23359.1"/>
    </source>
</evidence>
<evidence type="ECO:0000256" key="9">
    <source>
        <dbReference type="SAM" id="Phobius"/>
    </source>
</evidence>
<evidence type="ECO:0000256" key="1">
    <source>
        <dbReference type="ARBA" id="ARBA00004651"/>
    </source>
</evidence>
<evidence type="ECO:0000256" key="2">
    <source>
        <dbReference type="ARBA" id="ARBA00005540"/>
    </source>
</evidence>
<protein>
    <recommendedName>
        <fullName evidence="8">Riboflavin transporter</fullName>
    </recommendedName>
</protein>
<gene>
    <name evidence="10" type="primary">ribU</name>
    <name evidence="10" type="ORF">CLCY_8c00960</name>
</gene>
<comment type="function">
    <text evidence="8">Probably a riboflavin-binding protein that interacts with the energy-coupling factor (ECF) ABC-transporter complex.</text>
</comment>
<dbReference type="Pfam" id="PF12822">
    <property type="entry name" value="ECF_trnsprt"/>
    <property type="match status" value="1"/>
</dbReference>
<comment type="caution">
    <text evidence="10">The sequence shown here is derived from an EMBL/GenBank/DDBJ whole genome shotgun (WGS) entry which is preliminary data.</text>
</comment>
<dbReference type="GO" id="GO:0032217">
    <property type="term" value="F:riboflavin transmembrane transporter activity"/>
    <property type="evidence" value="ECO:0007669"/>
    <property type="project" value="UniProtKB-UniRule"/>
</dbReference>
<feature type="transmembrane region" description="Helical" evidence="9">
    <location>
        <begin position="146"/>
        <end position="167"/>
    </location>
</feature>
<evidence type="ECO:0000256" key="3">
    <source>
        <dbReference type="ARBA" id="ARBA00022448"/>
    </source>
</evidence>
<dbReference type="PANTHER" id="PTHR38438:SF1">
    <property type="entry name" value="RIBOFLAVIN TRANSPORTER RIBU"/>
    <property type="match status" value="1"/>
</dbReference>
<dbReference type="PIRSF" id="PIRSF037778">
    <property type="entry name" value="UCP037778_transp_RibU"/>
    <property type="match status" value="1"/>
</dbReference>
<name>A0A0J8DGK7_CLOCY</name>
<keyword evidence="11" id="KW-1185">Reference proteome</keyword>
<sequence length="207" mass="22635">MKIEEQKTSSSTRAMTTEKLVKVSILSAMAFIIMMIEIQLPIFPEFLKIDLSEIPALIGGFAMGPVVGIIIELVKNVLHLLITKTAGIGEMANFIVGASLVFVSSYIYKKNRTKKGAVISLLIGTIVMSIVASLFNYLVLIPLYEVVLKFPISAIVAMSAKVTSAIVNLETLVLFSILPFNLLKGAVVSIVVFLIYKKVEPIIKPKY</sequence>
<keyword evidence="7 8" id="KW-0472">Membrane</keyword>
<dbReference type="PANTHER" id="PTHR38438">
    <property type="entry name" value="RIBOFLAVIN TRANSPORTER RIBU"/>
    <property type="match status" value="1"/>
</dbReference>
<dbReference type="RefSeq" id="WP_242844920.1">
    <property type="nucleotide sequence ID" value="NZ_LFVU01000001.1"/>
</dbReference>
<feature type="transmembrane region" description="Helical" evidence="9">
    <location>
        <begin position="173"/>
        <end position="196"/>
    </location>
</feature>
<keyword evidence="6 9" id="KW-1133">Transmembrane helix</keyword>
<evidence type="ECO:0000256" key="6">
    <source>
        <dbReference type="ARBA" id="ARBA00022989"/>
    </source>
</evidence>
<keyword evidence="5 9" id="KW-0812">Transmembrane</keyword>
<feature type="transmembrane region" description="Helical" evidence="9">
    <location>
        <begin position="20"/>
        <end position="42"/>
    </location>
</feature>
<feature type="transmembrane region" description="Helical" evidence="9">
    <location>
        <begin position="86"/>
        <end position="107"/>
    </location>
</feature>
<dbReference type="InterPro" id="IPR024529">
    <property type="entry name" value="ECF_trnsprt_substrate-spec"/>
</dbReference>
<feature type="transmembrane region" description="Helical" evidence="9">
    <location>
        <begin position="119"/>
        <end position="139"/>
    </location>
</feature>
<dbReference type="Proteomes" id="UP000036756">
    <property type="component" value="Unassembled WGS sequence"/>
</dbReference>
<dbReference type="STRING" id="1121307.CLCY_8c00960"/>
<dbReference type="EMBL" id="LFVU01000001">
    <property type="protein sequence ID" value="KMT23359.1"/>
    <property type="molecule type" value="Genomic_DNA"/>
</dbReference>
<evidence type="ECO:0000256" key="7">
    <source>
        <dbReference type="ARBA" id="ARBA00023136"/>
    </source>
</evidence>
<feature type="transmembrane region" description="Helical" evidence="9">
    <location>
        <begin position="54"/>
        <end position="74"/>
    </location>
</feature>
<dbReference type="GO" id="GO:0005886">
    <property type="term" value="C:plasma membrane"/>
    <property type="evidence" value="ECO:0007669"/>
    <property type="project" value="UniProtKB-SubCell"/>
</dbReference>
<comment type="subcellular location">
    <subcellularLocation>
        <location evidence="1">Cell membrane</location>
        <topology evidence="1">Multi-pass membrane protein</topology>
    </subcellularLocation>
</comment>
<dbReference type="InterPro" id="IPR025720">
    <property type="entry name" value="RibU"/>
</dbReference>
<evidence type="ECO:0000256" key="5">
    <source>
        <dbReference type="ARBA" id="ARBA00022692"/>
    </source>
</evidence>
<evidence type="ECO:0000313" key="11">
    <source>
        <dbReference type="Proteomes" id="UP000036756"/>
    </source>
</evidence>
<keyword evidence="3 8" id="KW-0813">Transport</keyword>
<organism evidence="10 11">
    <name type="scientific">Clostridium cylindrosporum DSM 605</name>
    <dbReference type="NCBI Taxonomy" id="1121307"/>
    <lineage>
        <taxon>Bacteria</taxon>
        <taxon>Bacillati</taxon>
        <taxon>Bacillota</taxon>
        <taxon>Clostridia</taxon>
        <taxon>Eubacteriales</taxon>
        <taxon>Clostridiaceae</taxon>
        <taxon>Clostridium</taxon>
    </lineage>
</organism>
<dbReference type="PATRIC" id="fig|1121307.3.peg.2552"/>
<comment type="similarity">
    <text evidence="2 8">Belongs to the prokaryotic riboflavin transporter (P-RFT) (TC 2.A.87) family.</text>
</comment>
<keyword evidence="4 8" id="KW-1003">Cell membrane</keyword>